<dbReference type="InterPro" id="IPR005122">
    <property type="entry name" value="Uracil-DNA_glycosylase-like"/>
</dbReference>
<dbReference type="CDD" id="cd10027">
    <property type="entry name" value="UDG-F1-like"/>
    <property type="match status" value="1"/>
</dbReference>
<feature type="domain" description="Uracil-DNA glycosylase-like" evidence="12">
    <location>
        <begin position="55"/>
        <end position="215"/>
    </location>
</feature>
<dbReference type="PROSITE" id="PS00130">
    <property type="entry name" value="U_DNA_GLYCOSYLASE"/>
    <property type="match status" value="1"/>
</dbReference>
<evidence type="ECO:0000313" key="14">
    <source>
        <dbReference type="Proteomes" id="UP000011859"/>
    </source>
</evidence>
<dbReference type="AlphaFoldDB" id="M4NLQ7"/>
<dbReference type="NCBIfam" id="NF003588">
    <property type="entry name" value="PRK05254.1-1"/>
    <property type="match status" value="1"/>
</dbReference>
<evidence type="ECO:0000256" key="5">
    <source>
        <dbReference type="ARBA" id="ARBA00018429"/>
    </source>
</evidence>
<dbReference type="HAMAP" id="MF_00148">
    <property type="entry name" value="UDG"/>
    <property type="match status" value="1"/>
</dbReference>
<dbReference type="OrthoDB" id="9804372at2"/>
<dbReference type="Pfam" id="PF03167">
    <property type="entry name" value="UDG"/>
    <property type="match status" value="1"/>
</dbReference>
<dbReference type="GO" id="GO:0005737">
    <property type="term" value="C:cytoplasm"/>
    <property type="evidence" value="ECO:0007669"/>
    <property type="project" value="UniProtKB-SubCell"/>
</dbReference>
<evidence type="ECO:0000256" key="2">
    <source>
        <dbReference type="ARBA" id="ARBA00002631"/>
    </source>
</evidence>
<comment type="function">
    <text evidence="2 9 11">Excises uracil residues from the DNA which can arise as a result of misincorporation of dUMP residues by DNA polymerase or due to deamination of cytosine.</text>
</comment>
<evidence type="ECO:0000256" key="3">
    <source>
        <dbReference type="ARBA" id="ARBA00008184"/>
    </source>
</evidence>
<dbReference type="NCBIfam" id="NF003589">
    <property type="entry name" value="PRK05254.1-2"/>
    <property type="match status" value="1"/>
</dbReference>
<dbReference type="PANTHER" id="PTHR11264:SF0">
    <property type="entry name" value="URACIL-DNA GLYCOSYLASE"/>
    <property type="match status" value="1"/>
</dbReference>
<dbReference type="InterPro" id="IPR002043">
    <property type="entry name" value="UDG_fam1"/>
</dbReference>
<dbReference type="GO" id="GO:0097510">
    <property type="term" value="P:base-excision repair, AP site formation via deaminated base removal"/>
    <property type="evidence" value="ECO:0007669"/>
    <property type="project" value="TreeGrafter"/>
</dbReference>
<dbReference type="InterPro" id="IPR018085">
    <property type="entry name" value="Ura-DNA_Glyclase_AS"/>
</dbReference>
<feature type="active site" description="Proton acceptor" evidence="9 10">
    <location>
        <position position="70"/>
    </location>
</feature>
<organism evidence="13 14">
    <name type="scientific">Rhodanobacter denitrificans</name>
    <dbReference type="NCBI Taxonomy" id="666685"/>
    <lineage>
        <taxon>Bacteria</taxon>
        <taxon>Pseudomonadati</taxon>
        <taxon>Pseudomonadota</taxon>
        <taxon>Gammaproteobacteria</taxon>
        <taxon>Lysobacterales</taxon>
        <taxon>Rhodanobacteraceae</taxon>
        <taxon>Rhodanobacter</taxon>
    </lineage>
</organism>
<keyword evidence="8 9" id="KW-0234">DNA repair</keyword>
<dbReference type="EC" id="3.2.2.27" evidence="4 9"/>
<keyword evidence="7 9" id="KW-0378">Hydrolase</keyword>
<dbReference type="eggNOG" id="COG0692">
    <property type="taxonomic scope" value="Bacteria"/>
</dbReference>
<proteinExistence type="inferred from homology"/>
<evidence type="ECO:0000256" key="11">
    <source>
        <dbReference type="RuleBase" id="RU003780"/>
    </source>
</evidence>
<dbReference type="FunFam" id="3.40.470.10:FF:000001">
    <property type="entry name" value="Uracil-DNA glycosylase"/>
    <property type="match status" value="1"/>
</dbReference>
<dbReference type="SMART" id="SM00987">
    <property type="entry name" value="UreE_C"/>
    <property type="match status" value="1"/>
</dbReference>
<evidence type="ECO:0000256" key="8">
    <source>
        <dbReference type="ARBA" id="ARBA00023204"/>
    </source>
</evidence>
<dbReference type="RefSeq" id="WP_015448882.1">
    <property type="nucleotide sequence ID" value="NC_020541.1"/>
</dbReference>
<keyword evidence="6 9" id="KW-0227">DNA damage</keyword>
<sequence length="240" mass="26236">MSDAAQIRLEPSWKARIGDYLVRPEMQALAAFLRAEKQAGKRIYPPGPEIFAAFAHTPFDAVRVVILGQDPYHGPGQAHGLCFSVRPGVRVPPSLENIFKEIQRDLDIARPDHGCLTPWADRGVLLLNSVLTVEEGRAGSHQGKGWEGFTDAAIDALGREHEGLVFLLWGSYAQRKGQLIDTRKHCVLKSVHPSPLSAHRGFLGCGHFSAANRYLEAHGQAPIDWSLPPRAALGDGFTPA</sequence>
<evidence type="ECO:0000256" key="9">
    <source>
        <dbReference type="HAMAP-Rule" id="MF_00148"/>
    </source>
</evidence>
<protein>
    <recommendedName>
        <fullName evidence="5 9">Uracil-DNA glycosylase</fullName>
        <shortName evidence="9">UDG</shortName>
        <ecNumber evidence="4 9">3.2.2.27</ecNumber>
    </recommendedName>
</protein>
<evidence type="ECO:0000256" key="10">
    <source>
        <dbReference type="PROSITE-ProRule" id="PRU10072"/>
    </source>
</evidence>
<dbReference type="EMBL" id="CP003470">
    <property type="protein sequence ID" value="AGG90593.1"/>
    <property type="molecule type" value="Genomic_DNA"/>
</dbReference>
<dbReference type="SMART" id="SM00986">
    <property type="entry name" value="UDG"/>
    <property type="match status" value="1"/>
</dbReference>
<name>M4NLQ7_9GAMM</name>
<dbReference type="PANTHER" id="PTHR11264">
    <property type="entry name" value="URACIL-DNA GLYCOSYLASE"/>
    <property type="match status" value="1"/>
</dbReference>
<keyword evidence="9" id="KW-0963">Cytoplasm</keyword>
<evidence type="ECO:0000256" key="7">
    <source>
        <dbReference type="ARBA" id="ARBA00022801"/>
    </source>
</evidence>
<gene>
    <name evidence="9" type="primary">ung</name>
    <name evidence="13" type="ORF">R2APBS1_3530</name>
</gene>
<evidence type="ECO:0000256" key="6">
    <source>
        <dbReference type="ARBA" id="ARBA00022763"/>
    </source>
</evidence>
<dbReference type="SUPFAM" id="SSF52141">
    <property type="entry name" value="Uracil-DNA glycosylase-like"/>
    <property type="match status" value="1"/>
</dbReference>
<dbReference type="STRING" id="666685.R2APBS1_3530"/>
<accession>M4NLQ7</accession>
<dbReference type="GO" id="GO:0004844">
    <property type="term" value="F:uracil DNA N-glycosylase activity"/>
    <property type="evidence" value="ECO:0007669"/>
    <property type="project" value="UniProtKB-UniRule"/>
</dbReference>
<dbReference type="Proteomes" id="UP000011859">
    <property type="component" value="Chromosome"/>
</dbReference>
<comment type="similarity">
    <text evidence="3 9 11">Belongs to the uracil-DNA glycosylase (UDG) superfamily. UNG family.</text>
</comment>
<dbReference type="NCBIfam" id="NF003591">
    <property type="entry name" value="PRK05254.1-4"/>
    <property type="match status" value="1"/>
</dbReference>
<dbReference type="NCBIfam" id="TIGR00628">
    <property type="entry name" value="ung"/>
    <property type="match status" value="1"/>
</dbReference>
<evidence type="ECO:0000313" key="13">
    <source>
        <dbReference type="EMBL" id="AGG90593.1"/>
    </source>
</evidence>
<keyword evidence="14" id="KW-1185">Reference proteome</keyword>
<comment type="subcellular location">
    <subcellularLocation>
        <location evidence="9">Cytoplasm</location>
    </subcellularLocation>
</comment>
<evidence type="ECO:0000259" key="12">
    <source>
        <dbReference type="SMART" id="SM00986"/>
    </source>
</evidence>
<keyword evidence="13" id="KW-0326">Glycosidase</keyword>
<comment type="catalytic activity">
    <reaction evidence="1 9 11">
        <text>Hydrolyzes single-stranded DNA or mismatched double-stranded DNA and polynucleotides, releasing free uracil.</text>
        <dbReference type="EC" id="3.2.2.27"/>
    </reaction>
</comment>
<dbReference type="NCBIfam" id="NF003592">
    <property type="entry name" value="PRK05254.1-5"/>
    <property type="match status" value="1"/>
</dbReference>
<dbReference type="KEGG" id="rhd:R2APBS1_3530"/>
<dbReference type="HOGENOM" id="CLU_032162_3_1_6"/>
<reference evidence="13 14" key="1">
    <citation type="submission" date="2012-04" db="EMBL/GenBank/DDBJ databases">
        <title>Complete genome of Rhodanobacter sp. 2APBS1.</title>
        <authorList>
            <consortium name="US DOE Joint Genome Institute"/>
            <person name="Huntemann M."/>
            <person name="Wei C.-L."/>
            <person name="Han J."/>
            <person name="Detter J.C."/>
            <person name="Han C."/>
            <person name="Tapia R."/>
            <person name="Munk A.C.C."/>
            <person name="Chen A."/>
            <person name="Krypides N."/>
            <person name="Mavromatis K."/>
            <person name="Markowitz V."/>
            <person name="Szeto E."/>
            <person name="Ivanova N."/>
            <person name="Mikhailova N."/>
            <person name="Ovchinnikova G."/>
            <person name="Pagani I."/>
            <person name="Pati A."/>
            <person name="Goodwin L."/>
            <person name="Peters L."/>
            <person name="Pitluck S."/>
            <person name="Woyke T."/>
            <person name="Prakash O."/>
            <person name="Elkins J."/>
            <person name="Brown S."/>
            <person name="Palumbo A."/>
            <person name="Hemme C."/>
            <person name="Zhou J."/>
            <person name="Watson D."/>
            <person name="Jardine P."/>
            <person name="Kostka J."/>
            <person name="Green S."/>
        </authorList>
    </citation>
    <scope>NUCLEOTIDE SEQUENCE [LARGE SCALE GENOMIC DNA]</scope>
    <source>
        <strain evidence="13 14">2APBS1</strain>
    </source>
</reference>
<evidence type="ECO:0000256" key="1">
    <source>
        <dbReference type="ARBA" id="ARBA00001400"/>
    </source>
</evidence>
<dbReference type="Gene3D" id="3.40.470.10">
    <property type="entry name" value="Uracil-DNA glycosylase-like domain"/>
    <property type="match status" value="1"/>
</dbReference>
<dbReference type="InterPro" id="IPR036895">
    <property type="entry name" value="Uracil-DNA_glycosylase-like_sf"/>
</dbReference>
<evidence type="ECO:0000256" key="4">
    <source>
        <dbReference type="ARBA" id="ARBA00012030"/>
    </source>
</evidence>